<dbReference type="VEuPathDB" id="VectorBase:SCAU010836"/>
<accession>A0A1I8PSX2</accession>
<organism evidence="1 2">
    <name type="scientific">Stomoxys calcitrans</name>
    <name type="common">Stable fly</name>
    <name type="synonym">Conops calcitrans</name>
    <dbReference type="NCBI Taxonomy" id="35570"/>
    <lineage>
        <taxon>Eukaryota</taxon>
        <taxon>Metazoa</taxon>
        <taxon>Ecdysozoa</taxon>
        <taxon>Arthropoda</taxon>
        <taxon>Hexapoda</taxon>
        <taxon>Insecta</taxon>
        <taxon>Pterygota</taxon>
        <taxon>Neoptera</taxon>
        <taxon>Endopterygota</taxon>
        <taxon>Diptera</taxon>
        <taxon>Brachycera</taxon>
        <taxon>Muscomorpha</taxon>
        <taxon>Muscoidea</taxon>
        <taxon>Muscidae</taxon>
        <taxon>Stomoxys</taxon>
    </lineage>
</organism>
<gene>
    <name evidence="1" type="primary">106087263</name>
</gene>
<proteinExistence type="predicted"/>
<name>A0A1I8PSX2_STOCA</name>
<dbReference type="EnsemblMetazoa" id="SCAU010836-RA">
    <property type="protein sequence ID" value="SCAU010836-PA"/>
    <property type="gene ID" value="SCAU010836"/>
</dbReference>
<dbReference type="Proteomes" id="UP000095300">
    <property type="component" value="Unassembled WGS sequence"/>
</dbReference>
<sequence length="152" mass="18003">MDIKRKSVREIRRWDSQLKKHLSEHEASIHDFFELNSIHDIIYNETNPKIMMQHIDLLIKTDTIEEFLLGISKKIAEIQIKLIDSSKKIKNRKELSILMEVLRQYTVFDKAAAERIDVANIRFSKIVEKAFSKTLNEAFLKFPMKFICKKSH</sequence>
<evidence type="ECO:0000313" key="2">
    <source>
        <dbReference type="Proteomes" id="UP000095300"/>
    </source>
</evidence>
<dbReference type="OrthoDB" id="674604at2759"/>
<keyword evidence="2" id="KW-1185">Reference proteome</keyword>
<evidence type="ECO:0000313" key="1">
    <source>
        <dbReference type="EnsemblMetazoa" id="SCAU010836-PA"/>
    </source>
</evidence>
<protein>
    <submittedName>
        <fullName evidence="1">Uncharacterized protein</fullName>
    </submittedName>
</protein>
<dbReference type="AlphaFoldDB" id="A0A1I8PSX2"/>
<dbReference type="KEGG" id="scac:106087263"/>
<reference evidence="1" key="1">
    <citation type="submission" date="2020-05" db="UniProtKB">
        <authorList>
            <consortium name="EnsemblMetazoa"/>
        </authorList>
    </citation>
    <scope>IDENTIFICATION</scope>
    <source>
        <strain evidence="1">USDA</strain>
    </source>
</reference>